<protein>
    <submittedName>
        <fullName evidence="2">Uncharacterized protein</fullName>
    </submittedName>
</protein>
<comment type="caution">
    <text evidence="2">The sequence shown here is derived from an EMBL/GenBank/DDBJ whole genome shotgun (WGS) entry which is preliminary data.</text>
</comment>
<proteinExistence type="predicted"/>
<evidence type="ECO:0000313" key="3">
    <source>
        <dbReference type="Proteomes" id="UP001292094"/>
    </source>
</evidence>
<name>A0AAE1NFY6_9EUCA</name>
<reference evidence="2" key="1">
    <citation type="submission" date="2023-11" db="EMBL/GenBank/DDBJ databases">
        <title>Genome assemblies of two species of porcelain crab, Petrolisthes cinctipes and Petrolisthes manimaculis (Anomura: Porcellanidae).</title>
        <authorList>
            <person name="Angst P."/>
        </authorList>
    </citation>
    <scope>NUCLEOTIDE SEQUENCE</scope>
    <source>
        <strain evidence="2">PB745_02</strain>
        <tissue evidence="2">Gill</tissue>
    </source>
</reference>
<dbReference type="Proteomes" id="UP001292094">
    <property type="component" value="Unassembled WGS sequence"/>
</dbReference>
<dbReference type="EMBL" id="JAWZYT010005883">
    <property type="protein sequence ID" value="KAK4289374.1"/>
    <property type="molecule type" value="Genomic_DNA"/>
</dbReference>
<keyword evidence="3" id="KW-1185">Reference proteome</keyword>
<evidence type="ECO:0000313" key="2">
    <source>
        <dbReference type="EMBL" id="KAK4289374.1"/>
    </source>
</evidence>
<dbReference type="AlphaFoldDB" id="A0AAE1NFY6"/>
<sequence length="97" mass="10382">MRASPYLHHAQLPSFASPPSPPPLTMLSSLPLLPHPLLHPSPCSAPFPCFPTHSSTPHHAQPPFLPSPCTLLHSSAGCMRDPLPPHLTQPPTLTSHS</sequence>
<organism evidence="2 3">
    <name type="scientific">Petrolisthes manimaculis</name>
    <dbReference type="NCBI Taxonomy" id="1843537"/>
    <lineage>
        <taxon>Eukaryota</taxon>
        <taxon>Metazoa</taxon>
        <taxon>Ecdysozoa</taxon>
        <taxon>Arthropoda</taxon>
        <taxon>Crustacea</taxon>
        <taxon>Multicrustacea</taxon>
        <taxon>Malacostraca</taxon>
        <taxon>Eumalacostraca</taxon>
        <taxon>Eucarida</taxon>
        <taxon>Decapoda</taxon>
        <taxon>Pleocyemata</taxon>
        <taxon>Anomura</taxon>
        <taxon>Galatheoidea</taxon>
        <taxon>Porcellanidae</taxon>
        <taxon>Petrolisthes</taxon>
    </lineage>
</organism>
<accession>A0AAE1NFY6</accession>
<gene>
    <name evidence="2" type="ORF">Pmani_037651</name>
</gene>
<feature type="region of interest" description="Disordered" evidence="1">
    <location>
        <begin position="1"/>
        <end position="31"/>
    </location>
</feature>
<evidence type="ECO:0000256" key="1">
    <source>
        <dbReference type="SAM" id="MobiDB-lite"/>
    </source>
</evidence>